<name>A0A1B6GIG3_9HEMI</name>
<organism evidence="6">
    <name type="scientific">Cuerna arida</name>
    <dbReference type="NCBI Taxonomy" id="1464854"/>
    <lineage>
        <taxon>Eukaryota</taxon>
        <taxon>Metazoa</taxon>
        <taxon>Ecdysozoa</taxon>
        <taxon>Arthropoda</taxon>
        <taxon>Hexapoda</taxon>
        <taxon>Insecta</taxon>
        <taxon>Pterygota</taxon>
        <taxon>Neoptera</taxon>
        <taxon>Paraneoptera</taxon>
        <taxon>Hemiptera</taxon>
        <taxon>Auchenorrhyncha</taxon>
        <taxon>Membracoidea</taxon>
        <taxon>Cicadellidae</taxon>
        <taxon>Cicadellinae</taxon>
        <taxon>Proconiini</taxon>
        <taxon>Cuerna</taxon>
    </lineage>
</organism>
<dbReference type="AlphaFoldDB" id="A0A1B6GIG3"/>
<comment type="subcellular location">
    <subcellularLocation>
        <location evidence="1">Membrane</location>
        <topology evidence="1">Single-pass type I membrane protein</topology>
    </subcellularLocation>
</comment>
<evidence type="ECO:0000256" key="1">
    <source>
        <dbReference type="ARBA" id="ARBA00004479"/>
    </source>
</evidence>
<evidence type="ECO:0000256" key="3">
    <source>
        <dbReference type="ARBA" id="ARBA00022729"/>
    </source>
</evidence>
<sequence>GPKMVAIKQFCAMSSKSLLIYQCLLYLFAILPFAVSNDSQNVSKQHIILQVNGKQTSGSPTEEDVTDFPSSVLEEESGYNLQSYKKLYHITNIVNDTHLYYNSSFIEDEKVAKSLWVDLEKVKDVKVSELLSHSYRRAATIRLKFEFPFYGHPLTKVTMATGGFLYTGEYVHSWLAATQYIAPLMANFDTSLSNSSVIKYYDSGSSFTVQWENVTLKETPNDKNFTFQTTIFKDGRIVFVYKQIPYAITGIMDDSHPVKIGISDAYIHDKIIFFVRRKTIYEYHNVDLKRKKISNWTAIELNPLPTCLSNKDCISCFQSSAKFDCFWCPTANRCSNGFDRYRQDWFNSNCTTSNVTTIDQCSATKNVPVNINTLESSTAHHVWDNEQHNVISEQSTSQKIISHKEPHHFLSSFMFSFISVIVLVGCLISWAIYAYLNPHSASGQFLIRYRPSQWGLKRGEARYTAASIHI</sequence>
<dbReference type="InterPro" id="IPR031152">
    <property type="entry name" value="PLXDC"/>
</dbReference>
<gene>
    <name evidence="6" type="ORF">g.4410</name>
</gene>
<keyword evidence="5" id="KW-0472">Membrane</keyword>
<keyword evidence="3" id="KW-0732">Signal</keyword>
<evidence type="ECO:0000256" key="5">
    <source>
        <dbReference type="SAM" id="Phobius"/>
    </source>
</evidence>
<evidence type="ECO:0000256" key="2">
    <source>
        <dbReference type="ARBA" id="ARBA00022692"/>
    </source>
</evidence>
<evidence type="ECO:0008006" key="7">
    <source>
        <dbReference type="Google" id="ProtNLM"/>
    </source>
</evidence>
<dbReference type="GO" id="GO:0016020">
    <property type="term" value="C:membrane"/>
    <property type="evidence" value="ECO:0007669"/>
    <property type="project" value="UniProtKB-SubCell"/>
</dbReference>
<dbReference type="PANTHER" id="PTHR13055:SF12">
    <property type="entry name" value="LD40707P"/>
    <property type="match status" value="1"/>
</dbReference>
<keyword evidence="2 5" id="KW-0812">Transmembrane</keyword>
<protein>
    <recommendedName>
        <fullName evidence="7">PSI domain-containing protein</fullName>
    </recommendedName>
</protein>
<reference evidence="6" key="1">
    <citation type="submission" date="2015-11" db="EMBL/GenBank/DDBJ databases">
        <title>De novo transcriptome assembly of four potential Pierce s Disease insect vectors from Arizona vineyards.</title>
        <authorList>
            <person name="Tassone E.E."/>
        </authorList>
    </citation>
    <scope>NUCLEOTIDE SEQUENCE</scope>
</reference>
<evidence type="ECO:0000313" key="6">
    <source>
        <dbReference type="EMBL" id="JAS62206.1"/>
    </source>
</evidence>
<feature type="non-terminal residue" evidence="6">
    <location>
        <position position="1"/>
    </location>
</feature>
<feature type="transmembrane region" description="Helical" evidence="5">
    <location>
        <begin position="413"/>
        <end position="436"/>
    </location>
</feature>
<dbReference type="EMBL" id="GECZ01007563">
    <property type="protein sequence ID" value="JAS62206.1"/>
    <property type="molecule type" value="Transcribed_RNA"/>
</dbReference>
<evidence type="ECO:0000256" key="4">
    <source>
        <dbReference type="ARBA" id="ARBA00022989"/>
    </source>
</evidence>
<proteinExistence type="predicted"/>
<accession>A0A1B6GIG3</accession>
<dbReference type="PANTHER" id="PTHR13055">
    <property type="entry name" value="TUMOR ENDOTHELIAL MARKER 7 RELATED"/>
    <property type="match status" value="1"/>
</dbReference>
<keyword evidence="4 5" id="KW-1133">Transmembrane helix</keyword>